<dbReference type="OrthoDB" id="7689766at2"/>
<name>K2GTF3_9RHOB</name>
<evidence type="ECO:0000256" key="1">
    <source>
        <dbReference type="SAM" id="SignalP"/>
    </source>
</evidence>
<accession>K2GTF3</accession>
<dbReference type="RefSeq" id="WP_007425220.1">
    <property type="nucleotide sequence ID" value="NZ_AMGO01000001.1"/>
</dbReference>
<keyword evidence="1" id="KW-0732">Signal</keyword>
<organism evidence="2 3">
    <name type="scientific">Oceaniovalibus guishaninsula JLT2003</name>
    <dbReference type="NCBI Taxonomy" id="1231392"/>
    <lineage>
        <taxon>Bacteria</taxon>
        <taxon>Pseudomonadati</taxon>
        <taxon>Pseudomonadota</taxon>
        <taxon>Alphaproteobacteria</taxon>
        <taxon>Rhodobacterales</taxon>
        <taxon>Roseobacteraceae</taxon>
        <taxon>Oceaniovalibus</taxon>
    </lineage>
</organism>
<evidence type="ECO:0000313" key="2">
    <source>
        <dbReference type="EMBL" id="EKE45841.1"/>
    </source>
</evidence>
<protein>
    <submittedName>
        <fullName evidence="2">Uncharacterized protein</fullName>
    </submittedName>
</protein>
<dbReference type="eggNOG" id="ENOG5033BG1">
    <property type="taxonomic scope" value="Bacteria"/>
</dbReference>
<feature type="signal peptide" evidence="1">
    <location>
        <begin position="1"/>
        <end position="23"/>
    </location>
</feature>
<keyword evidence="3" id="KW-1185">Reference proteome</keyword>
<proteinExistence type="predicted"/>
<reference evidence="2 3" key="1">
    <citation type="journal article" date="2012" name="J. Bacteriol.">
        <title>Draft Genome Sequence of Oceaniovalibus guishaninsula JLT2003T.</title>
        <authorList>
            <person name="Tang K."/>
            <person name="Liu K."/>
            <person name="Jiao N."/>
        </authorList>
    </citation>
    <scope>NUCLEOTIDE SEQUENCE [LARGE SCALE GENOMIC DNA]</scope>
    <source>
        <strain evidence="2 3">JLT2003</strain>
    </source>
</reference>
<dbReference type="Proteomes" id="UP000006765">
    <property type="component" value="Unassembled WGS sequence"/>
</dbReference>
<dbReference type="AlphaFoldDB" id="K2GTF3"/>
<sequence length="122" mass="12676">MFATRVAATVSLLLAASPSAAFTAQNGLIVTERQPGFHVAWNGNAGAPAFWCAAGDYVIGSLGLPTDTQIYRVSPPVRRSGEGIDFGFDPAAAMPTGLLRLFGGRGLSAAYARQFCDTPAGR</sequence>
<dbReference type="EMBL" id="AMGO01000001">
    <property type="protein sequence ID" value="EKE45841.1"/>
    <property type="molecule type" value="Genomic_DNA"/>
</dbReference>
<comment type="caution">
    <text evidence="2">The sequence shown here is derived from an EMBL/GenBank/DDBJ whole genome shotgun (WGS) entry which is preliminary data.</text>
</comment>
<gene>
    <name evidence="2" type="ORF">OCGS_0067</name>
</gene>
<feature type="chain" id="PRO_5003860251" evidence="1">
    <location>
        <begin position="24"/>
        <end position="122"/>
    </location>
</feature>
<dbReference type="STRING" id="1231392.OCGS_0067"/>
<evidence type="ECO:0000313" key="3">
    <source>
        <dbReference type="Proteomes" id="UP000006765"/>
    </source>
</evidence>